<gene>
    <name evidence="2" type="ORF">K435DRAFT_698634</name>
</gene>
<name>A0A4S8KTH5_DENBC</name>
<dbReference type="EMBL" id="ML180077">
    <property type="protein sequence ID" value="THU79109.1"/>
    <property type="molecule type" value="Genomic_DNA"/>
</dbReference>
<sequence>MIVRLKSRGPYSAVKAVVAYVSDYVTKWSLNTHVIFDVIKTILTRNSELIGGSATRQEKVRRLVTQMVNLLSVRMELGAPMICMYLLENPDHYTSHKFRPFHWNSYVIENGRIYGLSRVYDYIYRPSERENMALYDWIRRCERVKMTKNDKRYKLDKQNNSSIDIEQDQEYGSENEFDSDADLVSDQDIQEKTQNKTNHLYPKTVNEASFPAPGHPLANSHATAVLADDNGLVPNFIGPGLPRKSKGDREHYCLTMLTFFKPWRSGKDLKTPDQTWERAFLTHKFDVRYQEMMNNFEVRYECLDSRDDFRAQ</sequence>
<protein>
    <submittedName>
        <fullName evidence="2">Uncharacterized protein</fullName>
    </submittedName>
</protein>
<dbReference type="AlphaFoldDB" id="A0A4S8KTH5"/>
<evidence type="ECO:0000313" key="3">
    <source>
        <dbReference type="Proteomes" id="UP000297245"/>
    </source>
</evidence>
<accession>A0A4S8KTH5</accession>
<organism evidence="2 3">
    <name type="scientific">Dendrothele bispora (strain CBS 962.96)</name>
    <dbReference type="NCBI Taxonomy" id="1314807"/>
    <lineage>
        <taxon>Eukaryota</taxon>
        <taxon>Fungi</taxon>
        <taxon>Dikarya</taxon>
        <taxon>Basidiomycota</taxon>
        <taxon>Agaricomycotina</taxon>
        <taxon>Agaricomycetes</taxon>
        <taxon>Agaricomycetidae</taxon>
        <taxon>Agaricales</taxon>
        <taxon>Agaricales incertae sedis</taxon>
        <taxon>Dendrothele</taxon>
    </lineage>
</organism>
<feature type="region of interest" description="Disordered" evidence="1">
    <location>
        <begin position="158"/>
        <end position="181"/>
    </location>
</feature>
<proteinExistence type="predicted"/>
<keyword evidence="3" id="KW-1185">Reference proteome</keyword>
<reference evidence="2 3" key="1">
    <citation type="journal article" date="2019" name="Nat. Ecol. Evol.">
        <title>Megaphylogeny resolves global patterns of mushroom evolution.</title>
        <authorList>
            <person name="Varga T."/>
            <person name="Krizsan K."/>
            <person name="Foldi C."/>
            <person name="Dima B."/>
            <person name="Sanchez-Garcia M."/>
            <person name="Sanchez-Ramirez S."/>
            <person name="Szollosi G.J."/>
            <person name="Szarkandi J.G."/>
            <person name="Papp V."/>
            <person name="Albert L."/>
            <person name="Andreopoulos W."/>
            <person name="Angelini C."/>
            <person name="Antonin V."/>
            <person name="Barry K.W."/>
            <person name="Bougher N.L."/>
            <person name="Buchanan P."/>
            <person name="Buyck B."/>
            <person name="Bense V."/>
            <person name="Catcheside P."/>
            <person name="Chovatia M."/>
            <person name="Cooper J."/>
            <person name="Damon W."/>
            <person name="Desjardin D."/>
            <person name="Finy P."/>
            <person name="Geml J."/>
            <person name="Haridas S."/>
            <person name="Hughes K."/>
            <person name="Justo A."/>
            <person name="Karasinski D."/>
            <person name="Kautmanova I."/>
            <person name="Kiss B."/>
            <person name="Kocsube S."/>
            <person name="Kotiranta H."/>
            <person name="LaButti K.M."/>
            <person name="Lechner B.E."/>
            <person name="Liimatainen K."/>
            <person name="Lipzen A."/>
            <person name="Lukacs Z."/>
            <person name="Mihaltcheva S."/>
            <person name="Morgado L.N."/>
            <person name="Niskanen T."/>
            <person name="Noordeloos M.E."/>
            <person name="Ohm R.A."/>
            <person name="Ortiz-Santana B."/>
            <person name="Ovrebo C."/>
            <person name="Racz N."/>
            <person name="Riley R."/>
            <person name="Savchenko A."/>
            <person name="Shiryaev A."/>
            <person name="Soop K."/>
            <person name="Spirin V."/>
            <person name="Szebenyi C."/>
            <person name="Tomsovsky M."/>
            <person name="Tulloss R.E."/>
            <person name="Uehling J."/>
            <person name="Grigoriev I.V."/>
            <person name="Vagvolgyi C."/>
            <person name="Papp T."/>
            <person name="Martin F.M."/>
            <person name="Miettinen O."/>
            <person name="Hibbett D.S."/>
            <person name="Nagy L.G."/>
        </authorList>
    </citation>
    <scope>NUCLEOTIDE SEQUENCE [LARGE SCALE GENOMIC DNA]</scope>
    <source>
        <strain evidence="2 3">CBS 962.96</strain>
    </source>
</reference>
<dbReference type="Proteomes" id="UP000297245">
    <property type="component" value="Unassembled WGS sequence"/>
</dbReference>
<feature type="compositionally biased region" description="Acidic residues" evidence="1">
    <location>
        <begin position="165"/>
        <end position="181"/>
    </location>
</feature>
<dbReference type="OrthoDB" id="3259294at2759"/>
<feature type="non-terminal residue" evidence="2">
    <location>
        <position position="312"/>
    </location>
</feature>
<evidence type="ECO:0000256" key="1">
    <source>
        <dbReference type="SAM" id="MobiDB-lite"/>
    </source>
</evidence>
<evidence type="ECO:0000313" key="2">
    <source>
        <dbReference type="EMBL" id="THU79109.1"/>
    </source>
</evidence>